<dbReference type="InterPro" id="IPR020846">
    <property type="entry name" value="MFS_dom"/>
</dbReference>
<feature type="transmembrane region" description="Helical" evidence="6">
    <location>
        <begin position="248"/>
        <end position="270"/>
    </location>
</feature>
<evidence type="ECO:0000256" key="6">
    <source>
        <dbReference type="SAM" id="Phobius"/>
    </source>
</evidence>
<reference evidence="8 9" key="1">
    <citation type="submission" date="2019-03" db="EMBL/GenBank/DDBJ databases">
        <title>Draft genome sequences of novel Actinobacteria.</title>
        <authorList>
            <person name="Sahin N."/>
            <person name="Ay H."/>
            <person name="Saygin H."/>
        </authorList>
    </citation>
    <scope>NUCLEOTIDE SEQUENCE [LARGE SCALE GENOMIC DNA]</scope>
    <source>
        <strain evidence="8 9">DSM 45941</strain>
    </source>
</reference>
<keyword evidence="3 6" id="KW-1133">Transmembrane helix</keyword>
<gene>
    <name evidence="8" type="ORF">E1293_25935</name>
</gene>
<feature type="transmembrane region" description="Helical" evidence="6">
    <location>
        <begin position="282"/>
        <end position="301"/>
    </location>
</feature>
<feature type="transmembrane region" description="Helical" evidence="6">
    <location>
        <begin position="370"/>
        <end position="390"/>
    </location>
</feature>
<dbReference type="Gene3D" id="1.20.1250.20">
    <property type="entry name" value="MFS general substrate transporter like domains"/>
    <property type="match status" value="1"/>
</dbReference>
<proteinExistence type="predicted"/>
<feature type="transmembrane region" description="Helical" evidence="6">
    <location>
        <begin position="168"/>
        <end position="185"/>
    </location>
</feature>
<keyword evidence="9" id="KW-1185">Reference proteome</keyword>
<comment type="caution">
    <text evidence="8">The sequence shown here is derived from an EMBL/GenBank/DDBJ whole genome shotgun (WGS) entry which is preliminary data.</text>
</comment>
<feature type="transmembrane region" description="Helical" evidence="6">
    <location>
        <begin position="307"/>
        <end position="332"/>
    </location>
</feature>
<evidence type="ECO:0000256" key="4">
    <source>
        <dbReference type="ARBA" id="ARBA00023136"/>
    </source>
</evidence>
<dbReference type="Pfam" id="PF07690">
    <property type="entry name" value="MFS_1"/>
    <property type="match status" value="1"/>
</dbReference>
<dbReference type="SUPFAM" id="SSF103473">
    <property type="entry name" value="MFS general substrate transporter"/>
    <property type="match status" value="1"/>
</dbReference>
<protein>
    <submittedName>
        <fullName evidence="8">MFS transporter</fullName>
    </submittedName>
</protein>
<feature type="domain" description="Major facilitator superfamily (MFS) profile" evidence="7">
    <location>
        <begin position="15"/>
        <end position="396"/>
    </location>
</feature>
<dbReference type="PANTHER" id="PTHR42910">
    <property type="entry name" value="TRANSPORTER SCO4007-RELATED"/>
    <property type="match status" value="1"/>
</dbReference>
<dbReference type="OrthoDB" id="9815356at2"/>
<evidence type="ECO:0000313" key="9">
    <source>
        <dbReference type="Proteomes" id="UP000295578"/>
    </source>
</evidence>
<name>A0A4R5B0N9_9ACTN</name>
<dbReference type="GO" id="GO:0005886">
    <property type="term" value="C:plasma membrane"/>
    <property type="evidence" value="ECO:0007669"/>
    <property type="project" value="UniProtKB-SubCell"/>
</dbReference>
<dbReference type="PANTHER" id="PTHR42910:SF1">
    <property type="entry name" value="MAJOR FACILITATOR SUPERFAMILY (MFS) PROFILE DOMAIN-CONTAINING PROTEIN"/>
    <property type="match status" value="1"/>
</dbReference>
<dbReference type="InterPro" id="IPR036259">
    <property type="entry name" value="MFS_trans_sf"/>
</dbReference>
<evidence type="ECO:0000313" key="8">
    <source>
        <dbReference type="EMBL" id="TDD77696.1"/>
    </source>
</evidence>
<dbReference type="AlphaFoldDB" id="A0A4R5B0N9"/>
<evidence type="ECO:0000256" key="2">
    <source>
        <dbReference type="ARBA" id="ARBA00022692"/>
    </source>
</evidence>
<feature type="transmembrane region" description="Helical" evidence="6">
    <location>
        <begin position="136"/>
        <end position="156"/>
    </location>
</feature>
<comment type="subcellular location">
    <subcellularLocation>
        <location evidence="1">Cell membrane</location>
        <topology evidence="1">Multi-pass membrane protein</topology>
    </subcellularLocation>
</comment>
<feature type="transmembrane region" description="Helical" evidence="6">
    <location>
        <begin position="12"/>
        <end position="31"/>
    </location>
</feature>
<keyword evidence="2 6" id="KW-0812">Transmembrane</keyword>
<evidence type="ECO:0000259" key="7">
    <source>
        <dbReference type="PROSITE" id="PS50850"/>
    </source>
</evidence>
<evidence type="ECO:0000256" key="5">
    <source>
        <dbReference type="SAM" id="MobiDB-lite"/>
    </source>
</evidence>
<feature type="transmembrane region" description="Helical" evidence="6">
    <location>
        <begin position="220"/>
        <end position="242"/>
    </location>
</feature>
<organism evidence="8 9">
    <name type="scientific">Actinomadura darangshiensis</name>
    <dbReference type="NCBI Taxonomy" id="705336"/>
    <lineage>
        <taxon>Bacteria</taxon>
        <taxon>Bacillati</taxon>
        <taxon>Actinomycetota</taxon>
        <taxon>Actinomycetes</taxon>
        <taxon>Streptosporangiales</taxon>
        <taxon>Thermomonosporaceae</taxon>
        <taxon>Actinomadura</taxon>
    </lineage>
</organism>
<keyword evidence="4 6" id="KW-0472">Membrane</keyword>
<dbReference type="PROSITE" id="PS50850">
    <property type="entry name" value="MFS"/>
    <property type="match status" value="1"/>
</dbReference>
<evidence type="ECO:0000256" key="3">
    <source>
        <dbReference type="ARBA" id="ARBA00022989"/>
    </source>
</evidence>
<evidence type="ECO:0000256" key="1">
    <source>
        <dbReference type="ARBA" id="ARBA00004651"/>
    </source>
</evidence>
<sequence length="413" mass="42485">MVTGRVGRDGISAGLVRLLAVAVAVTVANLYYAQPLLDSLAADFGASQSSIGWAVTAAQAGYALGLVFLVPLRDIVRPRPLLVALTGVNAAALGTGAAAPTLAVFAVAAAVAGLASVTVTMLMAHAATLAGDDQRAGVIGTLLGGLLLGVLLARGFAGVLAGLLDWRAVYVVGAVLMTATAMILHRRLPASPRELSLSYPAQLRGVLHTTRAQPVLRWRAVNGGCAFGAFGCFWTTVTFLLAGHYQLTQLQIGAFALLGAAGAAGAVLAGRALGTRPRRQRWPVTAAISVLLVASFVPIHIGGTKLGWLVAGVLLMDAALQALNAANQAVIYDLLPHARARVSTVYATAMFVGGAVGSALGAHAYQRHGWAGVTVTAGAFALAGLGAHCAGRRHEQTRLPDRPRDDRRSRTRA</sequence>
<dbReference type="GO" id="GO:0022857">
    <property type="term" value="F:transmembrane transporter activity"/>
    <property type="evidence" value="ECO:0007669"/>
    <property type="project" value="InterPro"/>
</dbReference>
<feature type="region of interest" description="Disordered" evidence="5">
    <location>
        <begin position="393"/>
        <end position="413"/>
    </location>
</feature>
<dbReference type="InterPro" id="IPR011701">
    <property type="entry name" value="MFS"/>
</dbReference>
<accession>A0A4R5B0N9</accession>
<feature type="transmembrane region" description="Helical" evidence="6">
    <location>
        <begin position="105"/>
        <end position="124"/>
    </location>
</feature>
<feature type="transmembrane region" description="Helical" evidence="6">
    <location>
        <begin position="344"/>
        <end position="364"/>
    </location>
</feature>
<feature type="transmembrane region" description="Helical" evidence="6">
    <location>
        <begin position="81"/>
        <end position="99"/>
    </location>
</feature>
<dbReference type="Proteomes" id="UP000295578">
    <property type="component" value="Unassembled WGS sequence"/>
</dbReference>
<feature type="transmembrane region" description="Helical" evidence="6">
    <location>
        <begin position="51"/>
        <end position="69"/>
    </location>
</feature>
<dbReference type="EMBL" id="SMKY01000134">
    <property type="protein sequence ID" value="TDD77696.1"/>
    <property type="molecule type" value="Genomic_DNA"/>
</dbReference>